<dbReference type="InterPro" id="IPR024920">
    <property type="entry name" value="Dihydroorotate_DH_1"/>
</dbReference>
<comment type="function">
    <text evidence="6">Catalyzes the conversion of dihydroorotate to orotate.</text>
</comment>
<keyword evidence="2 6" id="KW-0285">Flavoprotein</keyword>
<dbReference type="eggNOG" id="COG0167">
    <property type="taxonomic scope" value="Bacteria"/>
</dbReference>
<dbReference type="InterPro" id="IPR013785">
    <property type="entry name" value="Aldolase_TIM"/>
</dbReference>
<feature type="binding site" evidence="6">
    <location>
        <begin position="342"/>
        <end position="343"/>
    </location>
    <ligand>
        <name>FMN</name>
        <dbReference type="ChEBI" id="CHEBI:58210"/>
    </ligand>
</feature>
<dbReference type="UniPathway" id="UPA00070"/>
<dbReference type="Pfam" id="PF01180">
    <property type="entry name" value="DHO_dh"/>
    <property type="match status" value="1"/>
</dbReference>
<comment type="cofactor">
    <cofactor evidence="6">
        <name>FMN</name>
        <dbReference type="ChEBI" id="CHEBI:58210"/>
    </cofactor>
    <text evidence="6">Binds 1 FMN per subunit.</text>
</comment>
<sequence>MFEWLKGEKRAELSPVTGVDGRTDAPVGGRRRPETGTANRTGDHGGADAGDRPRTREEEIAEALAAVDLSTDLSARVPLANPMMTASGCAANGRELDRFFDITELGAFVTKTVMANPRSGRGTPRMAETPSGMLNSIGLQGPGIEAFCEQDLPWLAERGAKVLVSIAGGDAEEFAYVAATLRDCVAAEAVVGVEVNISCPNVANRGLVFSCDPESSARVVSAVAAQLPPEWPAFAKLTADVTDIVTIARAALEAGASGLTAINTLLGLRIDTTAMRPHLGGITGGLSGPAIRPVAVRAVWQLRAAMETGALPLAPIIGVGGVATGEDALEFLAAGASAVQVGTATFHDPQAPRRVRDELALALHRRGLGSVREVVGAAHG</sequence>
<dbReference type="AlphaFoldDB" id="H5UV12"/>
<comment type="pathway">
    <text evidence="1 6">Pyrimidine metabolism; UMP biosynthesis via de novo pathway.</text>
</comment>
<feature type="domain" description="Dihydroorotate dehydrogenase catalytic" evidence="8">
    <location>
        <begin position="78"/>
        <end position="360"/>
    </location>
</feature>
<evidence type="ECO:0000256" key="5">
    <source>
        <dbReference type="ARBA" id="ARBA00023002"/>
    </source>
</evidence>
<dbReference type="NCBIfam" id="TIGR01037">
    <property type="entry name" value="pyrD_sub1_fam"/>
    <property type="match status" value="1"/>
</dbReference>
<feature type="binding site" evidence="6">
    <location>
        <position position="196"/>
    </location>
    <ligand>
        <name>substrate</name>
    </ligand>
</feature>
<dbReference type="InterPro" id="IPR049622">
    <property type="entry name" value="Dihydroorotate_DH_I"/>
</dbReference>
<dbReference type="InterPro" id="IPR033888">
    <property type="entry name" value="DHOD_1B"/>
</dbReference>
<comment type="catalytic activity">
    <reaction evidence="6">
        <text>(S)-dihydroorotate + A = orotate + AH2</text>
        <dbReference type="Rhea" id="RHEA:18073"/>
        <dbReference type="ChEBI" id="CHEBI:13193"/>
        <dbReference type="ChEBI" id="CHEBI:17499"/>
        <dbReference type="ChEBI" id="CHEBI:30839"/>
        <dbReference type="ChEBI" id="CHEBI:30864"/>
    </reaction>
</comment>
<organism evidence="9 10">
    <name type="scientific">Mobilicoccus pelagius NBRC 104925</name>
    <dbReference type="NCBI Taxonomy" id="1089455"/>
    <lineage>
        <taxon>Bacteria</taxon>
        <taxon>Bacillati</taxon>
        <taxon>Actinomycetota</taxon>
        <taxon>Actinomycetes</taxon>
        <taxon>Micrococcales</taxon>
        <taxon>Dermatophilaceae</taxon>
        <taxon>Mobilicoccus</taxon>
    </lineage>
</organism>
<evidence type="ECO:0000256" key="6">
    <source>
        <dbReference type="HAMAP-Rule" id="MF_00224"/>
    </source>
</evidence>
<dbReference type="PANTHER" id="PTHR48109:SF1">
    <property type="entry name" value="DIHYDROOROTATE DEHYDROGENASE (FUMARATE)"/>
    <property type="match status" value="1"/>
</dbReference>
<accession>H5UV12</accession>
<dbReference type="CDD" id="cd04740">
    <property type="entry name" value="DHOD_1B_like"/>
    <property type="match status" value="1"/>
</dbReference>
<evidence type="ECO:0000313" key="9">
    <source>
        <dbReference type="EMBL" id="GAB49570.1"/>
    </source>
</evidence>
<keyword evidence="3 6" id="KW-0288">FMN</keyword>
<feature type="binding site" evidence="6">
    <location>
        <position position="87"/>
    </location>
    <ligand>
        <name>FMN</name>
        <dbReference type="ChEBI" id="CHEBI:58210"/>
    </ligand>
</feature>
<dbReference type="GO" id="GO:0044205">
    <property type="term" value="P:'de novo' UMP biosynthetic process"/>
    <property type="evidence" value="ECO:0007669"/>
    <property type="project" value="UniProtKB-UniRule"/>
</dbReference>
<evidence type="ECO:0000313" key="10">
    <source>
        <dbReference type="Proteomes" id="UP000004367"/>
    </source>
</evidence>
<dbReference type="InterPro" id="IPR001295">
    <property type="entry name" value="Dihydroorotate_DH_CS"/>
</dbReference>
<comment type="similarity">
    <text evidence="6">Belongs to the dihydroorotate dehydrogenase family. Type 1 subfamily.</text>
</comment>
<evidence type="ECO:0000256" key="2">
    <source>
        <dbReference type="ARBA" id="ARBA00022630"/>
    </source>
</evidence>
<comment type="caution">
    <text evidence="6">Lacks conserved residue(s) required for the propagation of feature annotation.</text>
</comment>
<dbReference type="GO" id="GO:0005737">
    <property type="term" value="C:cytoplasm"/>
    <property type="evidence" value="ECO:0007669"/>
    <property type="project" value="UniProtKB-SubCell"/>
</dbReference>
<dbReference type="InterPro" id="IPR050074">
    <property type="entry name" value="DHO_dehydrogenase"/>
</dbReference>
<evidence type="ECO:0000256" key="1">
    <source>
        <dbReference type="ARBA" id="ARBA00004725"/>
    </source>
</evidence>
<dbReference type="NCBIfam" id="NF005574">
    <property type="entry name" value="PRK07259.1"/>
    <property type="match status" value="1"/>
</dbReference>
<feature type="compositionally biased region" description="Basic and acidic residues" evidence="7">
    <location>
        <begin position="41"/>
        <end position="56"/>
    </location>
</feature>
<evidence type="ECO:0000256" key="4">
    <source>
        <dbReference type="ARBA" id="ARBA00022975"/>
    </source>
</evidence>
<keyword evidence="4 6" id="KW-0665">Pyrimidine biosynthesis</keyword>
<dbReference type="EC" id="1.3.-.-" evidence="6"/>
<reference evidence="9 10" key="1">
    <citation type="submission" date="2012-02" db="EMBL/GenBank/DDBJ databases">
        <title>Whole genome shotgun sequence of Mobilicoccus pelagius NBRC 104925.</title>
        <authorList>
            <person name="Yoshida Y."/>
            <person name="Hosoyama A."/>
            <person name="Tsuchikane K."/>
            <person name="Katsumata H."/>
            <person name="Yamazaki S."/>
            <person name="Fujita N."/>
        </authorList>
    </citation>
    <scope>NUCLEOTIDE SEQUENCE [LARGE SCALE GENOMIC DNA]</scope>
    <source>
        <strain evidence="9 10">NBRC 104925</strain>
    </source>
</reference>
<feature type="binding site" evidence="6">
    <location>
        <begin position="111"/>
        <end position="112"/>
    </location>
    <ligand>
        <name>FMN</name>
        <dbReference type="ChEBI" id="CHEBI:58210"/>
    </ligand>
</feature>
<feature type="binding site" evidence="6">
    <location>
        <begin position="320"/>
        <end position="321"/>
    </location>
    <ligand>
        <name>FMN</name>
        <dbReference type="ChEBI" id="CHEBI:58210"/>
    </ligand>
</feature>
<dbReference type="HAMAP" id="MF_00224">
    <property type="entry name" value="DHO_dh_type1"/>
    <property type="match status" value="1"/>
</dbReference>
<dbReference type="OrthoDB" id="9794954at2"/>
<keyword evidence="5 6" id="KW-0560">Oxidoreductase</keyword>
<feature type="binding site" evidence="6">
    <location>
        <position position="236"/>
    </location>
    <ligand>
        <name>FMN</name>
        <dbReference type="ChEBI" id="CHEBI:58210"/>
    </ligand>
</feature>
<evidence type="ECO:0000256" key="7">
    <source>
        <dbReference type="SAM" id="MobiDB-lite"/>
    </source>
</evidence>
<feature type="binding site" evidence="6">
    <location>
        <position position="288"/>
    </location>
    <ligand>
        <name>FMN</name>
        <dbReference type="ChEBI" id="CHEBI:58210"/>
    </ligand>
</feature>
<dbReference type="PROSITE" id="PS00912">
    <property type="entry name" value="DHODEHASE_2"/>
    <property type="match status" value="1"/>
</dbReference>
<gene>
    <name evidence="6 9" type="primary">pyrD</name>
    <name evidence="9" type="ORF">MOPEL_130_01770</name>
</gene>
<dbReference type="RefSeq" id="WP_009483413.1">
    <property type="nucleotide sequence ID" value="NZ_BAFE01000089.1"/>
</dbReference>
<dbReference type="GO" id="GO:0006207">
    <property type="term" value="P:'de novo' pyrimidine nucleobase biosynthetic process"/>
    <property type="evidence" value="ECO:0007669"/>
    <property type="project" value="InterPro"/>
</dbReference>
<comment type="caution">
    <text evidence="9">The sequence shown here is derived from an EMBL/GenBank/DDBJ whole genome shotgun (WGS) entry which is preliminary data.</text>
</comment>
<feature type="active site" description="Nucleophile" evidence="6">
    <location>
        <position position="199"/>
    </location>
</feature>
<feature type="binding site" evidence="6">
    <location>
        <position position="196"/>
    </location>
    <ligand>
        <name>FMN</name>
        <dbReference type="ChEBI" id="CHEBI:58210"/>
    </ligand>
</feature>
<feature type="region of interest" description="Disordered" evidence="7">
    <location>
        <begin position="1"/>
        <end position="56"/>
    </location>
</feature>
<proteinExistence type="inferred from homology"/>
<dbReference type="GO" id="GO:0004152">
    <property type="term" value="F:dihydroorotate dehydrogenase activity"/>
    <property type="evidence" value="ECO:0007669"/>
    <property type="project" value="UniProtKB-UniRule"/>
</dbReference>
<evidence type="ECO:0000259" key="8">
    <source>
        <dbReference type="Pfam" id="PF01180"/>
    </source>
</evidence>
<name>H5UV12_9MICO</name>
<feature type="compositionally biased region" description="Basic and acidic residues" evidence="7">
    <location>
        <begin position="1"/>
        <end position="12"/>
    </location>
</feature>
<comment type="subcellular location">
    <subcellularLocation>
        <location evidence="6">Cytoplasm</location>
    </subcellularLocation>
</comment>
<dbReference type="EMBL" id="BAFE01000089">
    <property type="protein sequence ID" value="GAB49570.1"/>
    <property type="molecule type" value="Genomic_DNA"/>
</dbReference>
<protein>
    <recommendedName>
        <fullName evidence="6">Dihydroorotate dehydrogenase</fullName>
        <shortName evidence="6">DHOD</shortName>
        <shortName evidence="6">DHODase</shortName>
        <shortName evidence="6">DHOdehase</shortName>
        <ecNumber evidence="6">1.3.-.-</ecNumber>
    </recommendedName>
</protein>
<dbReference type="Gene3D" id="3.20.20.70">
    <property type="entry name" value="Aldolase class I"/>
    <property type="match status" value="1"/>
</dbReference>
<dbReference type="SUPFAM" id="SSF51395">
    <property type="entry name" value="FMN-linked oxidoreductases"/>
    <property type="match status" value="1"/>
</dbReference>
<keyword evidence="6" id="KW-0963">Cytoplasm</keyword>
<feature type="binding site" evidence="6">
    <location>
        <position position="111"/>
    </location>
    <ligand>
        <name>substrate</name>
    </ligand>
</feature>
<feature type="binding site" evidence="6">
    <location>
        <begin position="263"/>
        <end position="264"/>
    </location>
    <ligand>
        <name>substrate</name>
    </ligand>
</feature>
<keyword evidence="10" id="KW-1185">Reference proteome</keyword>
<dbReference type="InterPro" id="IPR005720">
    <property type="entry name" value="Dihydroorotate_DH_cat"/>
</dbReference>
<dbReference type="PANTHER" id="PTHR48109">
    <property type="entry name" value="DIHYDROOROTATE DEHYDROGENASE (QUINONE), MITOCHONDRIAL-RELATED"/>
    <property type="match status" value="1"/>
</dbReference>
<feature type="binding site" evidence="6">
    <location>
        <position position="262"/>
    </location>
    <ligand>
        <name>FMN</name>
        <dbReference type="ChEBI" id="CHEBI:58210"/>
    </ligand>
</feature>
<dbReference type="Proteomes" id="UP000004367">
    <property type="component" value="Unassembled WGS sequence"/>
</dbReference>
<evidence type="ECO:0000256" key="3">
    <source>
        <dbReference type="ARBA" id="ARBA00022643"/>
    </source>
</evidence>
<feature type="binding site" evidence="6">
    <location>
        <begin position="135"/>
        <end position="139"/>
    </location>
    <ligand>
        <name>substrate</name>
    </ligand>
</feature>
<dbReference type="STRING" id="1089455.MOPEL_130_01770"/>